<feature type="domain" description="NAD-dependent epimerase/dehydratase" evidence="2">
    <location>
        <begin position="6"/>
        <end position="243"/>
    </location>
</feature>
<name>A0A8H9GCA0_9MICO</name>
<dbReference type="Pfam" id="PF01370">
    <property type="entry name" value="Epimerase"/>
    <property type="match status" value="1"/>
</dbReference>
<dbReference type="Proteomes" id="UP000648535">
    <property type="component" value="Unassembled WGS sequence"/>
</dbReference>
<keyword evidence="6" id="KW-1185">Reference proteome</keyword>
<dbReference type="Gene3D" id="3.40.50.720">
    <property type="entry name" value="NAD(P)-binding Rossmann-like Domain"/>
    <property type="match status" value="1"/>
</dbReference>
<dbReference type="InterPro" id="IPR001509">
    <property type="entry name" value="Epimerase_deHydtase"/>
</dbReference>
<dbReference type="InterPro" id="IPR050177">
    <property type="entry name" value="Lipid_A_modif_metabolic_enz"/>
</dbReference>
<reference evidence="3" key="1">
    <citation type="journal article" date="2014" name="Int. J. Syst. Evol. Microbiol.">
        <title>Complete genome sequence of Corynebacterium casei LMG S-19264T (=DSM 44701T), isolated from a smear-ripened cheese.</title>
        <authorList>
            <consortium name="US DOE Joint Genome Institute (JGI-PGF)"/>
            <person name="Walter F."/>
            <person name="Albersmeier A."/>
            <person name="Kalinowski J."/>
            <person name="Ruckert C."/>
        </authorList>
    </citation>
    <scope>NUCLEOTIDE SEQUENCE</scope>
    <source>
        <strain evidence="3">JCM 1480</strain>
    </source>
</reference>
<sequence length="330" mass="34861">MSDRHLVIGAGPVGRHVAAVLAERGADVTVATRSGRDTGLGPLGPIPDRRGARGAAGRPRPRGGAVGHVALDASDADALTRATEGAAVLYNCANPGDYTQWERTWPPLMSAVLTAVERTGAVYAITGNLYPYGPVDGPMHEGLPDAATDHKGILRARLWGDALAAHRAGRIRAVEVRGSDYVGPGVGANGHVTRVLPAALRGKAVTMMGRTNQPHTFTDVLDVARTLVAAALDETAHGRVWNVPSNAPRTQVQAVTEMLAVAGKPPVTVRRVPAGVIRASGLVVPFMREMADMSYQWTRPYVLDDAAARAHFGIEPTPWEEVCRRTVAGL</sequence>
<evidence type="ECO:0000313" key="4">
    <source>
        <dbReference type="EMBL" id="MBM7804038.1"/>
    </source>
</evidence>
<evidence type="ECO:0000313" key="6">
    <source>
        <dbReference type="Proteomes" id="UP000746584"/>
    </source>
</evidence>
<dbReference type="Proteomes" id="UP000746584">
    <property type="component" value="Unassembled WGS sequence"/>
</dbReference>
<reference evidence="3" key="2">
    <citation type="submission" date="2020-09" db="EMBL/GenBank/DDBJ databases">
        <authorList>
            <person name="Sun Q."/>
            <person name="Ohkuma M."/>
        </authorList>
    </citation>
    <scope>NUCLEOTIDE SEQUENCE</scope>
    <source>
        <strain evidence="3">JCM 1480</strain>
    </source>
</reference>
<feature type="region of interest" description="Disordered" evidence="1">
    <location>
        <begin position="33"/>
        <end position="66"/>
    </location>
</feature>
<comment type="caution">
    <text evidence="3">The sequence shown here is derived from an EMBL/GenBank/DDBJ whole genome shotgun (WGS) entry which is preliminary data.</text>
</comment>
<evidence type="ECO:0000256" key="1">
    <source>
        <dbReference type="SAM" id="MobiDB-lite"/>
    </source>
</evidence>
<protein>
    <submittedName>
        <fullName evidence="3">NAD-dependent epimerase</fullName>
    </submittedName>
    <submittedName>
        <fullName evidence="4">Nucleoside-diphosphate-sugar epimerase</fullName>
    </submittedName>
</protein>
<dbReference type="RefSeq" id="WP_175327668.1">
    <property type="nucleotide sequence ID" value="NZ_BMOI01000005.1"/>
</dbReference>
<reference evidence="4 6" key="3">
    <citation type="submission" date="2021-01" db="EMBL/GenBank/DDBJ databases">
        <title>Sequencing the genomes of 1000 actinobacteria strains.</title>
        <authorList>
            <person name="Klenk H.-P."/>
        </authorList>
    </citation>
    <scope>NUCLEOTIDE SEQUENCE [LARGE SCALE GENOMIC DNA]</scope>
    <source>
        <strain evidence="4 6">DSM 20542</strain>
    </source>
</reference>
<evidence type="ECO:0000313" key="3">
    <source>
        <dbReference type="EMBL" id="GGK97188.1"/>
    </source>
</evidence>
<proteinExistence type="predicted"/>
<dbReference type="EMBL" id="BMOI01000005">
    <property type="protein sequence ID" value="GGK97188.1"/>
    <property type="molecule type" value="Genomic_DNA"/>
</dbReference>
<organism evidence="3 5">
    <name type="scientific">Curtobacterium luteum</name>
    <dbReference type="NCBI Taxonomy" id="33881"/>
    <lineage>
        <taxon>Bacteria</taxon>
        <taxon>Bacillati</taxon>
        <taxon>Actinomycetota</taxon>
        <taxon>Actinomycetes</taxon>
        <taxon>Micrococcales</taxon>
        <taxon>Microbacteriaceae</taxon>
        <taxon>Curtobacterium</taxon>
    </lineage>
</organism>
<dbReference type="EMBL" id="JAFBCG010000001">
    <property type="protein sequence ID" value="MBM7804038.1"/>
    <property type="molecule type" value="Genomic_DNA"/>
</dbReference>
<evidence type="ECO:0000313" key="5">
    <source>
        <dbReference type="Proteomes" id="UP000648535"/>
    </source>
</evidence>
<dbReference type="InterPro" id="IPR036291">
    <property type="entry name" value="NAD(P)-bd_dom_sf"/>
</dbReference>
<gene>
    <name evidence="3" type="ORF">GCM10009769_14210</name>
    <name evidence="4" type="ORF">JOE58_003289</name>
</gene>
<dbReference type="PANTHER" id="PTHR43245">
    <property type="entry name" value="BIFUNCTIONAL POLYMYXIN RESISTANCE PROTEIN ARNA"/>
    <property type="match status" value="1"/>
</dbReference>
<accession>A0A8H9GCA0</accession>
<dbReference type="AlphaFoldDB" id="A0A8H9GCA0"/>
<dbReference type="SUPFAM" id="SSF51735">
    <property type="entry name" value="NAD(P)-binding Rossmann-fold domains"/>
    <property type="match status" value="1"/>
</dbReference>
<evidence type="ECO:0000259" key="2">
    <source>
        <dbReference type="Pfam" id="PF01370"/>
    </source>
</evidence>